<evidence type="ECO:0000256" key="1">
    <source>
        <dbReference type="SAM" id="Phobius"/>
    </source>
</evidence>
<gene>
    <name evidence="3" type="ORF">FSP39_016816</name>
</gene>
<evidence type="ECO:0000313" key="3">
    <source>
        <dbReference type="EMBL" id="KAK3091060.1"/>
    </source>
</evidence>
<keyword evidence="1" id="KW-0472">Membrane</keyword>
<dbReference type="SUPFAM" id="SSF56436">
    <property type="entry name" value="C-type lectin-like"/>
    <property type="match status" value="2"/>
</dbReference>
<dbReference type="EMBL" id="VSWD01000010">
    <property type="protein sequence ID" value="KAK3091060.1"/>
    <property type="molecule type" value="Genomic_DNA"/>
</dbReference>
<protein>
    <recommendedName>
        <fullName evidence="2">C-type lectin domain-containing protein</fullName>
    </recommendedName>
</protein>
<dbReference type="InterPro" id="IPR050111">
    <property type="entry name" value="C-type_lectin/snaclec_domain"/>
</dbReference>
<dbReference type="PANTHER" id="PTHR22803">
    <property type="entry name" value="MANNOSE, PHOSPHOLIPASE, LECTIN RECEPTOR RELATED"/>
    <property type="match status" value="1"/>
</dbReference>
<feature type="transmembrane region" description="Helical" evidence="1">
    <location>
        <begin position="396"/>
        <end position="421"/>
    </location>
</feature>
<dbReference type="Gene3D" id="3.10.100.10">
    <property type="entry name" value="Mannose-Binding Protein A, subunit A"/>
    <property type="match status" value="2"/>
</dbReference>
<reference evidence="3" key="1">
    <citation type="submission" date="2019-08" db="EMBL/GenBank/DDBJ databases">
        <title>The improved chromosome-level genome for the pearl oyster Pinctada fucata martensii using PacBio sequencing and Hi-C.</title>
        <authorList>
            <person name="Zheng Z."/>
        </authorList>
    </citation>
    <scope>NUCLEOTIDE SEQUENCE</scope>
    <source>
        <strain evidence="3">ZZ-2019</strain>
        <tissue evidence="3">Adductor muscle</tissue>
    </source>
</reference>
<organism evidence="3 4">
    <name type="scientific">Pinctada imbricata</name>
    <name type="common">Atlantic pearl-oyster</name>
    <name type="synonym">Pinctada martensii</name>
    <dbReference type="NCBI Taxonomy" id="66713"/>
    <lineage>
        <taxon>Eukaryota</taxon>
        <taxon>Metazoa</taxon>
        <taxon>Spiralia</taxon>
        <taxon>Lophotrochozoa</taxon>
        <taxon>Mollusca</taxon>
        <taxon>Bivalvia</taxon>
        <taxon>Autobranchia</taxon>
        <taxon>Pteriomorphia</taxon>
        <taxon>Pterioida</taxon>
        <taxon>Pterioidea</taxon>
        <taxon>Pteriidae</taxon>
        <taxon>Pinctada</taxon>
    </lineage>
</organism>
<feature type="domain" description="C-type lectin" evidence="2">
    <location>
        <begin position="19"/>
        <end position="78"/>
    </location>
</feature>
<dbReference type="SMART" id="SM00034">
    <property type="entry name" value="CLECT"/>
    <property type="match status" value="1"/>
</dbReference>
<dbReference type="AlphaFoldDB" id="A0AA89BQ02"/>
<accession>A0AA89BQ02</accession>
<keyword evidence="4" id="KW-1185">Reference proteome</keyword>
<feature type="domain" description="C-type lectin" evidence="2">
    <location>
        <begin position="103"/>
        <end position="224"/>
    </location>
</feature>
<dbReference type="InterPro" id="IPR001304">
    <property type="entry name" value="C-type_lectin-like"/>
</dbReference>
<name>A0AA89BQ02_PINIB</name>
<comment type="caution">
    <text evidence="3">The sequence shown here is derived from an EMBL/GenBank/DDBJ whole genome shotgun (WGS) entry which is preliminary data.</text>
</comment>
<dbReference type="InterPro" id="IPR016187">
    <property type="entry name" value="CTDL_fold"/>
</dbReference>
<proteinExistence type="predicted"/>
<dbReference type="CDD" id="cd00037">
    <property type="entry name" value="CLECT"/>
    <property type="match status" value="2"/>
</dbReference>
<dbReference type="InterPro" id="IPR016186">
    <property type="entry name" value="C-type_lectin-like/link_sf"/>
</dbReference>
<keyword evidence="1" id="KW-0812">Transmembrane</keyword>
<dbReference type="Proteomes" id="UP001186944">
    <property type="component" value="Unassembled WGS sequence"/>
</dbReference>
<keyword evidence="1" id="KW-1133">Transmembrane helix</keyword>
<evidence type="ECO:0000313" key="4">
    <source>
        <dbReference type="Proteomes" id="UP001186944"/>
    </source>
</evidence>
<dbReference type="Pfam" id="PF00059">
    <property type="entry name" value="Lectin_C"/>
    <property type="match status" value="2"/>
</dbReference>
<dbReference type="PROSITE" id="PS50041">
    <property type="entry name" value="C_TYPE_LECTIN_2"/>
    <property type="match status" value="2"/>
</dbReference>
<sequence>MPKSTDIINNVTSIWCEKIWIGVNGADDSESLGDFRWVDGTALNYTNWKDGQEFDEEIKCAFMNDCDHKDWEVDNCRQNEYPFVCQKLNVEDQCMINWTRSPSSDVCYHEMGLGTFSLATNNCSSINAEIVMPKTEEENEILAKILQLRRISDIYIGLELDSSRLFFLWKDGAALSFTNWDDGKHEYWYGVASYINACVSMSTSRNYSWYDSIYCHQSHTIMCQCRLPVTGIPRNPNYVYCTDTLESSTERFGESSHTVQNTETSSKVSIPTINKTNTSENSTLLLNILAYSGNTNPSFSTHTSTELPWNQESVESTSEFEQKTKETTTLLWGQNTTTVRVCFEICNCNDNDRLSDSELAHKLANLRSNLTINKANLSSTIRKLRCADDQRPSSRIMGYVGGVVVVLVVSFLVCMDLLSLWKFLV</sequence>
<evidence type="ECO:0000259" key="2">
    <source>
        <dbReference type="PROSITE" id="PS50041"/>
    </source>
</evidence>